<proteinExistence type="predicted"/>
<dbReference type="EMBL" id="FNLF01000002">
    <property type="protein sequence ID" value="SDQ73453.1"/>
    <property type="molecule type" value="Genomic_DNA"/>
</dbReference>
<organism evidence="1 2">
    <name type="scientific">Tsukamurella pulmonis</name>
    <dbReference type="NCBI Taxonomy" id="47312"/>
    <lineage>
        <taxon>Bacteria</taxon>
        <taxon>Bacillati</taxon>
        <taxon>Actinomycetota</taxon>
        <taxon>Actinomycetes</taxon>
        <taxon>Mycobacteriales</taxon>
        <taxon>Tsukamurellaceae</taxon>
        <taxon>Tsukamurella</taxon>
    </lineage>
</organism>
<evidence type="ECO:0000313" key="2">
    <source>
        <dbReference type="Proteomes" id="UP000183053"/>
    </source>
</evidence>
<accession>A0A1H1DAH4</accession>
<evidence type="ECO:0000313" key="1">
    <source>
        <dbReference type="EMBL" id="SDQ73453.1"/>
    </source>
</evidence>
<protein>
    <submittedName>
        <fullName evidence="1">Uncharacterized protein</fullName>
    </submittedName>
</protein>
<dbReference type="OrthoDB" id="4774039at2"/>
<dbReference type="STRING" id="47312.SAMN04489765_1629"/>
<gene>
    <name evidence="1" type="ORF">SAMN04489765_1629</name>
</gene>
<dbReference type="RefSeq" id="WP_068566067.1">
    <property type="nucleotide sequence ID" value="NZ_AP025457.1"/>
</dbReference>
<reference evidence="2" key="1">
    <citation type="submission" date="2016-10" db="EMBL/GenBank/DDBJ databases">
        <authorList>
            <person name="Varghese N."/>
            <person name="Submissions S."/>
        </authorList>
    </citation>
    <scope>NUCLEOTIDE SEQUENCE [LARGE SCALE GENOMIC DNA]</scope>
    <source>
        <strain evidence="2">DSM 44142</strain>
    </source>
</reference>
<dbReference type="AlphaFoldDB" id="A0A1H1DAH4"/>
<sequence length="126" mass="13993">MADPELARIIDEAQAAIKDRPNMVSDGNPQEELARAFERHASRLMQAARDVREVGIQNFLGPTDEGEAASYNIRLGAVEHDQSIRTTFIDQATQAKSLAASFRSIGREILRTEGRSEEEINRVIGQ</sequence>
<dbReference type="Proteomes" id="UP000183053">
    <property type="component" value="Unassembled WGS sequence"/>
</dbReference>
<keyword evidence="2" id="KW-1185">Reference proteome</keyword>
<name>A0A1H1DAH4_9ACTN</name>